<dbReference type="STRING" id="1184609.KILIM_103_00050"/>
<organism evidence="1 2">
    <name type="scientific">Kineosphaera limosa NBRC 100340</name>
    <dbReference type="NCBI Taxonomy" id="1184609"/>
    <lineage>
        <taxon>Bacteria</taxon>
        <taxon>Bacillati</taxon>
        <taxon>Actinomycetota</taxon>
        <taxon>Actinomycetes</taxon>
        <taxon>Micrococcales</taxon>
        <taxon>Dermatophilaceae</taxon>
        <taxon>Kineosphaera</taxon>
    </lineage>
</organism>
<dbReference type="OrthoDB" id="5178774at2"/>
<evidence type="ECO:0000313" key="1">
    <source>
        <dbReference type="EMBL" id="GAB98140.1"/>
    </source>
</evidence>
<dbReference type="AlphaFoldDB" id="K6WFR7"/>
<dbReference type="InterPro" id="IPR019639">
    <property type="entry name" value="DUF2505"/>
</dbReference>
<evidence type="ECO:0000313" key="2">
    <source>
        <dbReference type="Proteomes" id="UP000008366"/>
    </source>
</evidence>
<dbReference type="EMBL" id="BAHD01000103">
    <property type="protein sequence ID" value="GAB98140.1"/>
    <property type="molecule type" value="Genomic_DNA"/>
</dbReference>
<gene>
    <name evidence="1" type="ORF">KILIM_103_00050</name>
</gene>
<accession>K6WFR7</accession>
<dbReference type="RefSeq" id="WP_006594672.1">
    <property type="nucleotide sequence ID" value="NZ_BAHD01000103.1"/>
</dbReference>
<comment type="caution">
    <text evidence="1">The sequence shown here is derived from an EMBL/GenBank/DDBJ whole genome shotgun (WGS) entry which is preliminary data.</text>
</comment>
<reference evidence="1 2" key="1">
    <citation type="submission" date="2012-08" db="EMBL/GenBank/DDBJ databases">
        <title>Whole genome shotgun sequence of Kineosphaera limosa NBRC 100340.</title>
        <authorList>
            <person name="Yoshida I."/>
            <person name="Isaki S."/>
            <person name="Hosoyama A."/>
            <person name="Tsuchikane K."/>
            <person name="Katsumata H."/>
            <person name="Ando Y."/>
            <person name="Ohji S."/>
            <person name="Hamada M."/>
            <person name="Tamura T."/>
            <person name="Yamazoe A."/>
            <person name="Yamazaki S."/>
            <person name="Fujita N."/>
        </authorList>
    </citation>
    <scope>NUCLEOTIDE SEQUENCE [LARGE SCALE GENOMIC DNA]</scope>
    <source>
        <strain evidence="1 2">NBRC 100340</strain>
    </source>
</reference>
<protein>
    <recommendedName>
        <fullName evidence="3">Coenzyme Q-binding protein COQ10 START domain-containing protein</fullName>
    </recommendedName>
</protein>
<dbReference type="Pfam" id="PF10698">
    <property type="entry name" value="DUF2505"/>
    <property type="match status" value="1"/>
</dbReference>
<dbReference type="Proteomes" id="UP000008366">
    <property type="component" value="Unassembled WGS sequence"/>
</dbReference>
<sequence>MSSHRTLSWEFDGSPQQVLTRCADPRIAAARATADPNLQAEVTELLTDSPDGAALIVTMVGQIPSGWLPSRVADKMGEHGGGPSITRREAWYLADDGSAFADVRFAFQGVPATTMTGSARLAPAGPDRSALTYQLDLDVAIPLLGSMIEAAVLKNVVAAFDKEAHVIASA</sequence>
<keyword evidence="2" id="KW-1185">Reference proteome</keyword>
<evidence type="ECO:0008006" key="3">
    <source>
        <dbReference type="Google" id="ProtNLM"/>
    </source>
</evidence>
<proteinExistence type="predicted"/>
<name>K6WFR7_9MICO</name>